<feature type="compositionally biased region" description="Low complexity" evidence="4">
    <location>
        <begin position="62"/>
        <end position="73"/>
    </location>
</feature>
<protein>
    <submittedName>
        <fullName evidence="8">Uncharacterized protein</fullName>
    </submittedName>
</protein>
<sequence length="413" mass="43667">MAFWKQLSLSFLVIAAGVLLWIWFVPGADGVLRRIGVPEGMIALVAPVGRESSTAGAGGQPAGSAQQQAQGQTPGQGQGAGNRRGGAAATLVVVQAVTIGKVNDRLSALGTGDAIQSVTVMPQVSGTLAEIAIKSGDRVEKGQVIARLESEEQRIARDQAQVVLKSATEKSELYSNLKSAVSRIDAFDAAIALEAAELALASADLEFKRREIVAPITGVAGIVTVNPGDNVTTSTAIATLDDRSELLVDFWVPERFAPVVKVGQPLTATPVARPGKLYEGSVEAVDNRIDEASRTLRIRARIGNDNDDLRAGMAFTVEMSFDGERYPAVDPLSVQWDSDGSFVWRVTDGKAEKVAVRIVQRNPDAVLVEAELAEGDRVVTEGIQRVRAGRPVEVLGDEAGKKSVDGEKPVASR</sequence>
<proteinExistence type="inferred from homology"/>
<feature type="domain" description="Multidrug resistance protein MdtA-like barrel-sandwich hybrid" evidence="5">
    <location>
        <begin position="117"/>
        <end position="236"/>
    </location>
</feature>
<evidence type="ECO:0000256" key="3">
    <source>
        <dbReference type="ARBA" id="ARBA00022448"/>
    </source>
</evidence>
<dbReference type="STRING" id="1336235.GCA_000518785_00617"/>
<dbReference type="OrthoDB" id="9806939at2"/>
<dbReference type="Pfam" id="PF25917">
    <property type="entry name" value="BSH_RND"/>
    <property type="match status" value="1"/>
</dbReference>
<dbReference type="InterPro" id="IPR058792">
    <property type="entry name" value="Beta-barrel_RND_2"/>
</dbReference>
<dbReference type="EMBL" id="UEYP01000002">
    <property type="protein sequence ID" value="SSC66368.1"/>
    <property type="molecule type" value="Genomic_DNA"/>
</dbReference>
<gene>
    <name evidence="8" type="ORF">RHIZ70_2076</name>
</gene>
<dbReference type="FunFam" id="2.40.30.170:FF:000010">
    <property type="entry name" value="Efflux RND transporter periplasmic adaptor subunit"/>
    <property type="match status" value="1"/>
</dbReference>
<evidence type="ECO:0000313" key="8">
    <source>
        <dbReference type="EMBL" id="SSC66368.1"/>
    </source>
</evidence>
<feature type="region of interest" description="Disordered" evidence="4">
    <location>
        <begin position="53"/>
        <end position="84"/>
    </location>
</feature>
<dbReference type="Gene3D" id="2.40.30.170">
    <property type="match status" value="1"/>
</dbReference>
<dbReference type="PANTHER" id="PTHR30469:SF11">
    <property type="entry name" value="BLL4320 PROTEIN"/>
    <property type="match status" value="1"/>
</dbReference>
<feature type="domain" description="Multidrug resistance protein MdtA-like C-terminal permuted SH3" evidence="7">
    <location>
        <begin position="334"/>
        <end position="385"/>
    </location>
</feature>
<evidence type="ECO:0000256" key="4">
    <source>
        <dbReference type="SAM" id="MobiDB-lite"/>
    </source>
</evidence>
<evidence type="ECO:0000256" key="2">
    <source>
        <dbReference type="ARBA" id="ARBA00009477"/>
    </source>
</evidence>
<dbReference type="Gene3D" id="2.40.50.100">
    <property type="match status" value="1"/>
</dbReference>
<evidence type="ECO:0000259" key="6">
    <source>
        <dbReference type="Pfam" id="PF25954"/>
    </source>
</evidence>
<dbReference type="NCBIfam" id="TIGR01730">
    <property type="entry name" value="RND_mfp"/>
    <property type="match status" value="1"/>
</dbReference>
<dbReference type="InterPro" id="IPR058625">
    <property type="entry name" value="MdtA-like_BSH"/>
</dbReference>
<evidence type="ECO:0000313" key="9">
    <source>
        <dbReference type="Proteomes" id="UP000254764"/>
    </source>
</evidence>
<feature type="compositionally biased region" description="Gly residues" evidence="4">
    <location>
        <begin position="74"/>
        <end position="84"/>
    </location>
</feature>
<reference evidence="9" key="1">
    <citation type="submission" date="2018-07" db="EMBL/GenBank/DDBJ databases">
        <authorList>
            <person name="Peiro R."/>
            <person name="Begona"/>
            <person name="Cbmso G."/>
            <person name="Lopez M."/>
            <person name="Gonzalez S."/>
        </authorList>
    </citation>
    <scope>NUCLEOTIDE SEQUENCE [LARGE SCALE GENOMIC DNA]</scope>
</reference>
<evidence type="ECO:0000259" key="5">
    <source>
        <dbReference type="Pfam" id="PF25917"/>
    </source>
</evidence>
<dbReference type="Proteomes" id="UP000254764">
    <property type="component" value="Unassembled WGS sequence"/>
</dbReference>
<dbReference type="Gene3D" id="2.40.420.20">
    <property type="match status" value="1"/>
</dbReference>
<dbReference type="GO" id="GO:0015562">
    <property type="term" value="F:efflux transmembrane transporter activity"/>
    <property type="evidence" value="ECO:0007669"/>
    <property type="project" value="TreeGrafter"/>
</dbReference>
<comment type="similarity">
    <text evidence="2">Belongs to the membrane fusion protein (MFP) (TC 8.A.1) family.</text>
</comment>
<dbReference type="InterPro" id="IPR058627">
    <property type="entry name" value="MdtA-like_C"/>
</dbReference>
<dbReference type="AlphaFoldDB" id="A0A376AF20"/>
<dbReference type="InterPro" id="IPR006143">
    <property type="entry name" value="RND_pump_MFP"/>
</dbReference>
<evidence type="ECO:0000259" key="7">
    <source>
        <dbReference type="Pfam" id="PF25967"/>
    </source>
</evidence>
<accession>A0A376AF20</accession>
<dbReference type="Pfam" id="PF25967">
    <property type="entry name" value="RND-MFP_C"/>
    <property type="match status" value="1"/>
</dbReference>
<evidence type="ECO:0000256" key="1">
    <source>
        <dbReference type="ARBA" id="ARBA00004196"/>
    </source>
</evidence>
<dbReference type="PANTHER" id="PTHR30469">
    <property type="entry name" value="MULTIDRUG RESISTANCE PROTEIN MDTA"/>
    <property type="match status" value="1"/>
</dbReference>
<dbReference type="GO" id="GO:1990281">
    <property type="term" value="C:efflux pump complex"/>
    <property type="evidence" value="ECO:0007669"/>
    <property type="project" value="TreeGrafter"/>
</dbReference>
<organism evidence="8 9">
    <name type="scientific">Ciceribacter selenitireducens ATCC BAA-1503</name>
    <dbReference type="NCBI Taxonomy" id="1336235"/>
    <lineage>
        <taxon>Bacteria</taxon>
        <taxon>Pseudomonadati</taxon>
        <taxon>Pseudomonadota</taxon>
        <taxon>Alphaproteobacteria</taxon>
        <taxon>Hyphomicrobiales</taxon>
        <taxon>Rhizobiaceae</taxon>
        <taxon>Ciceribacter</taxon>
    </lineage>
</organism>
<dbReference type="Gene3D" id="1.10.287.470">
    <property type="entry name" value="Helix hairpin bin"/>
    <property type="match status" value="1"/>
</dbReference>
<name>A0A376AF20_9HYPH</name>
<keyword evidence="3" id="KW-0813">Transport</keyword>
<dbReference type="SUPFAM" id="SSF111369">
    <property type="entry name" value="HlyD-like secretion proteins"/>
    <property type="match status" value="1"/>
</dbReference>
<dbReference type="RefSeq" id="WP_115669166.1">
    <property type="nucleotide sequence ID" value="NZ_UEYP01000002.1"/>
</dbReference>
<dbReference type="Pfam" id="PF25954">
    <property type="entry name" value="Beta-barrel_RND_2"/>
    <property type="match status" value="1"/>
</dbReference>
<comment type="subcellular location">
    <subcellularLocation>
        <location evidence="1">Cell envelope</location>
    </subcellularLocation>
</comment>
<keyword evidence="9" id="KW-1185">Reference proteome</keyword>
<feature type="domain" description="CusB-like beta-barrel" evidence="6">
    <location>
        <begin position="249"/>
        <end position="319"/>
    </location>
</feature>